<dbReference type="OrthoDB" id="9800666at2"/>
<dbReference type="PANTHER" id="PTHR10900:SF77">
    <property type="entry name" value="FI19380P1"/>
    <property type="match status" value="1"/>
</dbReference>
<dbReference type="Pfam" id="PF02469">
    <property type="entry name" value="Fasciclin"/>
    <property type="match status" value="1"/>
</dbReference>
<dbReference type="Proteomes" id="UP000449846">
    <property type="component" value="Unassembled WGS sequence"/>
</dbReference>
<keyword evidence="3" id="KW-1185">Reference proteome</keyword>
<organism evidence="2 3">
    <name type="scientific">Paracoccus litorisediminis</name>
    <dbReference type="NCBI Taxonomy" id="2006130"/>
    <lineage>
        <taxon>Bacteria</taxon>
        <taxon>Pseudomonadati</taxon>
        <taxon>Pseudomonadota</taxon>
        <taxon>Alphaproteobacteria</taxon>
        <taxon>Rhodobacterales</taxon>
        <taxon>Paracoccaceae</taxon>
        <taxon>Paracoccus</taxon>
    </lineage>
</organism>
<dbReference type="EMBL" id="WMIG01000019">
    <property type="protein sequence ID" value="MTH61676.1"/>
    <property type="molecule type" value="Genomic_DNA"/>
</dbReference>
<dbReference type="SMART" id="SM00554">
    <property type="entry name" value="FAS1"/>
    <property type="match status" value="1"/>
</dbReference>
<gene>
    <name evidence="2" type="ORF">GL300_20905</name>
</gene>
<name>A0A844HP94_9RHOB</name>
<dbReference type="SUPFAM" id="SSF82153">
    <property type="entry name" value="FAS1 domain"/>
    <property type="match status" value="1"/>
</dbReference>
<dbReference type="GO" id="GO:0005615">
    <property type="term" value="C:extracellular space"/>
    <property type="evidence" value="ECO:0007669"/>
    <property type="project" value="TreeGrafter"/>
</dbReference>
<evidence type="ECO:0000313" key="3">
    <source>
        <dbReference type="Proteomes" id="UP000449846"/>
    </source>
</evidence>
<protein>
    <recommendedName>
        <fullName evidence="1">FAS1 domain-containing protein</fullName>
    </recommendedName>
</protein>
<dbReference type="FunFam" id="2.30.180.10:FF:000014">
    <property type="entry name" value="Stabilin 1"/>
    <property type="match status" value="1"/>
</dbReference>
<feature type="domain" description="FAS1" evidence="1">
    <location>
        <begin position="75"/>
        <end position="215"/>
    </location>
</feature>
<evidence type="ECO:0000259" key="1">
    <source>
        <dbReference type="PROSITE" id="PS50213"/>
    </source>
</evidence>
<sequence>MADIADLVAFDLGRAAHGGIGRRDAIRRGHRRRRRGVRGRVGGAGRRCRVRACDAGARIDKDKAMNLAKFIAQMPATVVDIVAGSADHETLEKAVIAAGLAETLSGPGPFTVFGPTDKAFAALPAGALDDALKPENVEMLRKILGCHVVSSKAMAADVIALAEKGGGTAEVTTIGNCRLRLSVVDGKVKIDDVVTVTAADLAAGNGVVHVIDGVLMPAN</sequence>
<reference evidence="2 3" key="1">
    <citation type="submission" date="2019-11" db="EMBL/GenBank/DDBJ databases">
        <authorList>
            <person name="Dong K."/>
        </authorList>
    </citation>
    <scope>NUCLEOTIDE SEQUENCE [LARGE SCALE GENOMIC DNA]</scope>
    <source>
        <strain evidence="2 3">NBRC 112902</strain>
    </source>
</reference>
<dbReference type="InterPro" id="IPR050904">
    <property type="entry name" value="Adhesion/Biosynth-related"/>
</dbReference>
<dbReference type="PROSITE" id="PS50213">
    <property type="entry name" value="FAS1"/>
    <property type="match status" value="1"/>
</dbReference>
<evidence type="ECO:0000313" key="2">
    <source>
        <dbReference type="EMBL" id="MTH61676.1"/>
    </source>
</evidence>
<dbReference type="AlphaFoldDB" id="A0A844HP94"/>
<accession>A0A844HP94</accession>
<dbReference type="PANTHER" id="PTHR10900">
    <property type="entry name" value="PERIOSTIN-RELATED"/>
    <property type="match status" value="1"/>
</dbReference>
<comment type="caution">
    <text evidence="2">The sequence shown here is derived from an EMBL/GenBank/DDBJ whole genome shotgun (WGS) entry which is preliminary data.</text>
</comment>
<dbReference type="InterPro" id="IPR000782">
    <property type="entry name" value="FAS1_domain"/>
</dbReference>
<dbReference type="Gene3D" id="2.30.180.10">
    <property type="entry name" value="FAS1 domain"/>
    <property type="match status" value="1"/>
</dbReference>
<proteinExistence type="predicted"/>
<dbReference type="InterPro" id="IPR036378">
    <property type="entry name" value="FAS1_dom_sf"/>
</dbReference>